<dbReference type="AlphaFoldDB" id="A0A174LM99"/>
<dbReference type="Proteomes" id="UP000095765">
    <property type="component" value="Unassembled WGS sequence"/>
</dbReference>
<evidence type="ECO:0000313" key="2">
    <source>
        <dbReference type="Proteomes" id="UP000095765"/>
    </source>
</evidence>
<protein>
    <recommendedName>
        <fullName evidence="3">Iron-dependent peroxidase</fullName>
    </recommendedName>
</protein>
<dbReference type="RefSeq" id="WP_024731072.1">
    <property type="nucleotide sequence ID" value="NZ_CABIWA010000002.1"/>
</dbReference>
<dbReference type="OrthoDB" id="1664281at2"/>
<sequence>MNYVWEALLLAEESGVKEEQVVFVQASAINPYLETAFEDLNLKGLENACVPVNPLYRFGPVFSALIGEQFDRFSASRGFLIDVLFHFLAQMDLMDGMSRLEYHRKFMQKEVVNGRYGKGTGEIFFTFPHAQRLHIVDHLLELYKNGASIALLTSLLQILYRNSIIYLDTTYKRELLIYIGKEKTRQLEKQIGFLMDLFVPLDISVQLFWDMHFGIISVEETMEPDDIMIY</sequence>
<name>A0A174LM99_9FIRM</name>
<reference evidence="1 2" key="1">
    <citation type="submission" date="2015-09" db="EMBL/GenBank/DDBJ databases">
        <authorList>
            <consortium name="Pathogen Informatics"/>
        </authorList>
    </citation>
    <scope>NUCLEOTIDE SEQUENCE [LARGE SCALE GENOMIC DNA]</scope>
    <source>
        <strain evidence="1 2">2789STDY5834939</strain>
    </source>
</reference>
<dbReference type="EMBL" id="CZBE01000001">
    <property type="protein sequence ID" value="CUP22559.1"/>
    <property type="molecule type" value="Genomic_DNA"/>
</dbReference>
<accession>A0A174LM99</accession>
<proteinExistence type="predicted"/>
<evidence type="ECO:0008006" key="3">
    <source>
        <dbReference type="Google" id="ProtNLM"/>
    </source>
</evidence>
<gene>
    <name evidence="1" type="ORF">ERS852551_00149</name>
</gene>
<organism evidence="1 2">
    <name type="scientific">Anaerotruncus colihominis</name>
    <dbReference type="NCBI Taxonomy" id="169435"/>
    <lineage>
        <taxon>Bacteria</taxon>
        <taxon>Bacillati</taxon>
        <taxon>Bacillota</taxon>
        <taxon>Clostridia</taxon>
        <taxon>Eubacteriales</taxon>
        <taxon>Oscillospiraceae</taxon>
        <taxon>Anaerotruncus</taxon>
    </lineage>
</organism>
<evidence type="ECO:0000313" key="1">
    <source>
        <dbReference type="EMBL" id="CUP22559.1"/>
    </source>
</evidence>
<dbReference type="GeneID" id="72463272"/>